<accession>A0A3M7P8S8</accession>
<sequence length="88" mass="10690">MKKNSFIKWMSVIYKNRKFKKIENDMNFFLNHNLDTLIATQLVSNLIFPHFQNHNFDVFKKTFSIILMIISDSEKIKHKLSNERKREI</sequence>
<evidence type="ECO:0000313" key="2">
    <source>
        <dbReference type="Proteomes" id="UP000276133"/>
    </source>
</evidence>
<reference evidence="1 2" key="1">
    <citation type="journal article" date="2018" name="Sci. Rep.">
        <title>Genomic signatures of local adaptation to the degree of environmental predictability in rotifers.</title>
        <authorList>
            <person name="Franch-Gras L."/>
            <person name="Hahn C."/>
            <person name="Garcia-Roger E.M."/>
            <person name="Carmona M.J."/>
            <person name="Serra M."/>
            <person name="Gomez A."/>
        </authorList>
    </citation>
    <scope>NUCLEOTIDE SEQUENCE [LARGE SCALE GENOMIC DNA]</scope>
    <source>
        <strain evidence="1">HYR1</strain>
    </source>
</reference>
<organism evidence="1 2">
    <name type="scientific">Brachionus plicatilis</name>
    <name type="common">Marine rotifer</name>
    <name type="synonym">Brachionus muelleri</name>
    <dbReference type="NCBI Taxonomy" id="10195"/>
    <lineage>
        <taxon>Eukaryota</taxon>
        <taxon>Metazoa</taxon>
        <taxon>Spiralia</taxon>
        <taxon>Gnathifera</taxon>
        <taxon>Rotifera</taxon>
        <taxon>Eurotatoria</taxon>
        <taxon>Monogononta</taxon>
        <taxon>Pseudotrocha</taxon>
        <taxon>Ploima</taxon>
        <taxon>Brachionidae</taxon>
        <taxon>Brachionus</taxon>
    </lineage>
</organism>
<protein>
    <submittedName>
        <fullName evidence="1">Uncharacterized protein</fullName>
    </submittedName>
</protein>
<comment type="caution">
    <text evidence="1">The sequence shown here is derived from an EMBL/GenBank/DDBJ whole genome shotgun (WGS) entry which is preliminary data.</text>
</comment>
<evidence type="ECO:0000313" key="1">
    <source>
        <dbReference type="EMBL" id="RMZ95506.1"/>
    </source>
</evidence>
<gene>
    <name evidence="1" type="ORF">BpHYR1_018548</name>
</gene>
<dbReference type="EMBL" id="REGN01012390">
    <property type="protein sequence ID" value="RMZ95506.1"/>
    <property type="molecule type" value="Genomic_DNA"/>
</dbReference>
<keyword evidence="2" id="KW-1185">Reference proteome</keyword>
<dbReference type="AlphaFoldDB" id="A0A3M7P8S8"/>
<dbReference type="Proteomes" id="UP000276133">
    <property type="component" value="Unassembled WGS sequence"/>
</dbReference>
<proteinExistence type="predicted"/>
<name>A0A3M7P8S8_BRAPC</name>